<sequence>MKAITMILLTVFLAKGCSNEAQNDISNTTLQYTATTRGFFQKIVVINQKATISRDRNSEKFPEEIAISDKDWKEIISYFEKIDLGKVPTLKDPTQKRFYDGAAIANLKIRYQDKNYETTDFDHGFPPAEIEKLVNKIVSFGKAKE</sequence>
<comment type="caution">
    <text evidence="1">The sequence shown here is derived from an EMBL/GenBank/DDBJ whole genome shotgun (WGS) entry which is preliminary data.</text>
</comment>
<dbReference type="RefSeq" id="WP_290286738.1">
    <property type="nucleotide sequence ID" value="NZ_JAUFQN010000019.1"/>
</dbReference>
<keyword evidence="2" id="KW-1185">Reference proteome</keyword>
<organism evidence="1 2">
    <name type="scientific">Flavobacterium paronense</name>
    <dbReference type="NCBI Taxonomy" id="1392775"/>
    <lineage>
        <taxon>Bacteria</taxon>
        <taxon>Pseudomonadati</taxon>
        <taxon>Bacteroidota</taxon>
        <taxon>Flavobacteriia</taxon>
        <taxon>Flavobacteriales</taxon>
        <taxon>Flavobacteriaceae</taxon>
        <taxon>Flavobacterium</taxon>
    </lineage>
</organism>
<evidence type="ECO:0008006" key="3">
    <source>
        <dbReference type="Google" id="ProtNLM"/>
    </source>
</evidence>
<gene>
    <name evidence="1" type="ORF">ACFFUU_08700</name>
</gene>
<dbReference type="EMBL" id="JBHMFB010000016">
    <property type="protein sequence ID" value="MFB9089676.1"/>
    <property type="molecule type" value="Genomic_DNA"/>
</dbReference>
<evidence type="ECO:0000313" key="2">
    <source>
        <dbReference type="Proteomes" id="UP001589576"/>
    </source>
</evidence>
<dbReference type="Proteomes" id="UP001589576">
    <property type="component" value="Unassembled WGS sequence"/>
</dbReference>
<name>A0ABV5GEV6_9FLAO</name>
<evidence type="ECO:0000313" key="1">
    <source>
        <dbReference type="EMBL" id="MFB9089676.1"/>
    </source>
</evidence>
<proteinExistence type="predicted"/>
<protein>
    <recommendedName>
        <fullName evidence="3">Lipoprotein</fullName>
    </recommendedName>
</protein>
<accession>A0ABV5GEV6</accession>
<reference evidence="1 2" key="1">
    <citation type="submission" date="2024-09" db="EMBL/GenBank/DDBJ databases">
        <authorList>
            <person name="Sun Q."/>
            <person name="Mori K."/>
        </authorList>
    </citation>
    <scope>NUCLEOTIDE SEQUENCE [LARGE SCALE GENOMIC DNA]</scope>
    <source>
        <strain evidence="1 2">CECT 8460</strain>
    </source>
</reference>